<dbReference type="GO" id="GO:0016651">
    <property type="term" value="F:oxidoreductase activity, acting on NAD(P)H"/>
    <property type="evidence" value="ECO:0007669"/>
    <property type="project" value="UniProtKB-ARBA"/>
</dbReference>
<dbReference type="PROSITE" id="PS00201">
    <property type="entry name" value="FLAVODOXIN"/>
    <property type="match status" value="1"/>
</dbReference>
<dbReference type="InterPro" id="IPR001226">
    <property type="entry name" value="Flavodoxin_CS"/>
</dbReference>
<name>A0A1L7LI00_9STRE</name>
<organism evidence="2 3">
    <name type="scientific">Streptococcus troglodytae</name>
    <dbReference type="NCBI Taxonomy" id="1111760"/>
    <lineage>
        <taxon>Bacteria</taxon>
        <taxon>Bacillati</taxon>
        <taxon>Bacillota</taxon>
        <taxon>Bacilli</taxon>
        <taxon>Lactobacillales</taxon>
        <taxon>Streptococcaceae</taxon>
        <taxon>Streptococcus</taxon>
    </lineage>
</organism>
<dbReference type="GO" id="GO:0009055">
    <property type="term" value="F:electron transfer activity"/>
    <property type="evidence" value="ECO:0007669"/>
    <property type="project" value="InterPro"/>
</dbReference>
<dbReference type="KEGG" id="strg:SRT_05600"/>
<evidence type="ECO:0000259" key="1">
    <source>
        <dbReference type="PROSITE" id="PS50902"/>
    </source>
</evidence>
<dbReference type="PANTHER" id="PTHR39201:SF1">
    <property type="entry name" value="FLAVODOXIN-LIKE DOMAIN-CONTAINING PROTEIN"/>
    <property type="match status" value="1"/>
</dbReference>
<reference evidence="2 3" key="1">
    <citation type="journal article" date="2016" name="Microbiol. Immunol.">
        <title>Complete genome sequence of Streptococcus troglodytae TKU31 isolated from the oral cavity of a chimpanzee (Pan troglodytes).</title>
        <authorList>
            <person name="Okamoto M."/>
            <person name="Naito M."/>
            <person name="Miyanohara M."/>
            <person name="Imai S."/>
            <person name="Nomura Y."/>
            <person name="Saito W."/>
            <person name="Momoi Y."/>
            <person name="Takada K."/>
            <person name="Miyabe-Nishiwaki T."/>
            <person name="Tomonaga M."/>
            <person name="Hanada N."/>
        </authorList>
    </citation>
    <scope>NUCLEOTIDE SEQUENCE [LARGE SCALE GENOMIC DNA]</scope>
    <source>
        <strain evidence="3">TKU 31</strain>
    </source>
</reference>
<gene>
    <name evidence="2" type="ORF">SRT_05600</name>
</gene>
<dbReference type="EMBL" id="AP014612">
    <property type="protein sequence ID" value="BAQ23821.1"/>
    <property type="molecule type" value="Genomic_DNA"/>
</dbReference>
<dbReference type="Proteomes" id="UP000217758">
    <property type="component" value="Chromosome"/>
</dbReference>
<dbReference type="Pfam" id="PF12682">
    <property type="entry name" value="Flavodoxin_4"/>
    <property type="match status" value="1"/>
</dbReference>
<dbReference type="RefSeq" id="WP_128832976.1">
    <property type="nucleotide sequence ID" value="NZ_AP014612.1"/>
</dbReference>
<evidence type="ECO:0000313" key="3">
    <source>
        <dbReference type="Proteomes" id="UP000217758"/>
    </source>
</evidence>
<dbReference type="GO" id="GO:0010181">
    <property type="term" value="F:FMN binding"/>
    <property type="evidence" value="ECO:0007669"/>
    <property type="project" value="InterPro"/>
</dbReference>
<dbReference type="PANTHER" id="PTHR39201">
    <property type="entry name" value="EXPORTED PROTEIN-RELATED"/>
    <property type="match status" value="1"/>
</dbReference>
<dbReference type="SUPFAM" id="SSF52218">
    <property type="entry name" value="Flavoproteins"/>
    <property type="match status" value="1"/>
</dbReference>
<evidence type="ECO:0000313" key="2">
    <source>
        <dbReference type="EMBL" id="BAQ23821.1"/>
    </source>
</evidence>
<dbReference type="PROSITE" id="PS50902">
    <property type="entry name" value="FLAVODOXIN_LIKE"/>
    <property type="match status" value="1"/>
</dbReference>
<dbReference type="InterPro" id="IPR029039">
    <property type="entry name" value="Flavoprotein-like_sf"/>
</dbReference>
<dbReference type="AlphaFoldDB" id="A0A1L7LI00"/>
<protein>
    <submittedName>
        <fullName evidence="2">Flavodoxin</fullName>
    </submittedName>
</protein>
<dbReference type="Gene3D" id="3.40.50.360">
    <property type="match status" value="1"/>
</dbReference>
<keyword evidence="3" id="KW-1185">Reference proteome</keyword>
<feature type="domain" description="Flavodoxin-like" evidence="1">
    <location>
        <begin position="4"/>
        <end position="157"/>
    </location>
</feature>
<dbReference type="InterPro" id="IPR008254">
    <property type="entry name" value="Flavodoxin/NO_synth"/>
</dbReference>
<sequence>MANTLVLYFSQTGTTKRIAEKIAKKLQADLYRIEEADSYSTKDLDWTLPDSRANLEQNDAASRPAYKGQLPDVKAYDKIIIGSPTWWGIPPRIIYTVIDHLDLADKTVATFATSGGSAYSQTQTEMNRLIGSSNLLKGRMLSRSASVDQWLKDTKLL</sequence>
<proteinExistence type="predicted"/>
<accession>A0A1L7LI00</accession>